<gene>
    <name evidence="1" type="ORF">BDV98DRAFT_559848</name>
</gene>
<dbReference type="OrthoDB" id="2015213at2759"/>
<evidence type="ECO:0000313" key="1">
    <source>
        <dbReference type="EMBL" id="TFL06699.1"/>
    </source>
</evidence>
<dbReference type="InterPro" id="IPR043137">
    <property type="entry name" value="GGT_ssub_C"/>
</dbReference>
<evidence type="ECO:0000313" key="2">
    <source>
        <dbReference type="Proteomes" id="UP000305067"/>
    </source>
</evidence>
<sequence length="591" mass="63696">MSPSPKIDWGKVDAPELVLERFASRRSVVYGTKGVVASSQPLATEAGLEILRRGGNAADAAVATSAALNVTEPSCCGIGGDAFCLFFDAKTKQVKAFNGSGRSPEKLTLEYMKTRGLKGSTLDKDSILLVPSSIPPTDLNSVTVPGCAAAWVDTVSKLGSGKLSLAEILEPAIRIAEEGVPVSEVHSYAWQKSEDLLKRASPNSDEMLFDGRAPLPGEVVKLPNLARTFRDLAEHGKDGFYKGRVAEAIVDLIQSKGGKMELEDLAKHETEFVTPISYTYNDEVTVYECPPNGQGLVALLALGILDNLEKSGAIKPLLQMEHNSPEYLHALIEALRLGFADSQWYIADPAFKDAHVDKLLSKDYLESRAKLVDPNRTNPQFVHGSPAHSSDTVYFTVTDQWGNACSYIQSNYAGFGSGAIPKGCGFTLQNRGSGFVLDEKHPNCLEGGKRPYHTIIPALATRNGELFLSYGVMGGFMQPQGHVQVLFNMLRGFTPQAALDAPRFCISPPPPESEIPGAEAKPTVVYLEPGVSKTTVSRLRDMGHDVQVVRGFLRGMMGRGQIIQKLNNSTGRLVWAAGSDPRADGHAAAQI</sequence>
<dbReference type="Proteomes" id="UP000305067">
    <property type="component" value="Unassembled WGS sequence"/>
</dbReference>
<dbReference type="SUPFAM" id="SSF56235">
    <property type="entry name" value="N-terminal nucleophile aminohydrolases (Ntn hydrolases)"/>
    <property type="match status" value="1"/>
</dbReference>
<proteinExistence type="predicted"/>
<dbReference type="InterPro" id="IPR043138">
    <property type="entry name" value="GGT_lsub"/>
</dbReference>
<dbReference type="Gene3D" id="3.60.20.40">
    <property type="match status" value="1"/>
</dbReference>
<dbReference type="InterPro" id="IPR029055">
    <property type="entry name" value="Ntn_hydrolases_N"/>
</dbReference>
<organism evidence="1 2">
    <name type="scientific">Pterulicium gracile</name>
    <dbReference type="NCBI Taxonomy" id="1884261"/>
    <lineage>
        <taxon>Eukaryota</taxon>
        <taxon>Fungi</taxon>
        <taxon>Dikarya</taxon>
        <taxon>Basidiomycota</taxon>
        <taxon>Agaricomycotina</taxon>
        <taxon>Agaricomycetes</taxon>
        <taxon>Agaricomycetidae</taxon>
        <taxon>Agaricales</taxon>
        <taxon>Pleurotineae</taxon>
        <taxon>Pterulaceae</taxon>
        <taxon>Pterulicium</taxon>
    </lineage>
</organism>
<dbReference type="PRINTS" id="PR01210">
    <property type="entry name" value="GGTRANSPTASE"/>
</dbReference>
<dbReference type="AlphaFoldDB" id="A0A5C3R241"/>
<accession>A0A5C3R241</accession>
<dbReference type="Pfam" id="PF01019">
    <property type="entry name" value="G_glu_transpept"/>
    <property type="match status" value="1"/>
</dbReference>
<protein>
    <submittedName>
        <fullName evidence="1">Gamma-glutamyltranspeptidase</fullName>
    </submittedName>
</protein>
<keyword evidence="2" id="KW-1185">Reference proteome</keyword>
<dbReference type="EMBL" id="ML178815">
    <property type="protein sequence ID" value="TFL06699.1"/>
    <property type="molecule type" value="Genomic_DNA"/>
</dbReference>
<dbReference type="STRING" id="1884261.A0A5C3R241"/>
<dbReference type="Gene3D" id="1.10.246.130">
    <property type="match status" value="1"/>
</dbReference>
<dbReference type="PANTHER" id="PTHR43881:SF1">
    <property type="entry name" value="GAMMA-GLUTAMYLTRANSPEPTIDASE (AFU_ORTHOLOGUE AFUA_4G13580)"/>
    <property type="match status" value="1"/>
</dbReference>
<reference evidence="1 2" key="1">
    <citation type="journal article" date="2019" name="Nat. Ecol. Evol.">
        <title>Megaphylogeny resolves global patterns of mushroom evolution.</title>
        <authorList>
            <person name="Varga T."/>
            <person name="Krizsan K."/>
            <person name="Foldi C."/>
            <person name="Dima B."/>
            <person name="Sanchez-Garcia M."/>
            <person name="Sanchez-Ramirez S."/>
            <person name="Szollosi G.J."/>
            <person name="Szarkandi J.G."/>
            <person name="Papp V."/>
            <person name="Albert L."/>
            <person name="Andreopoulos W."/>
            <person name="Angelini C."/>
            <person name="Antonin V."/>
            <person name="Barry K.W."/>
            <person name="Bougher N.L."/>
            <person name="Buchanan P."/>
            <person name="Buyck B."/>
            <person name="Bense V."/>
            <person name="Catcheside P."/>
            <person name="Chovatia M."/>
            <person name="Cooper J."/>
            <person name="Damon W."/>
            <person name="Desjardin D."/>
            <person name="Finy P."/>
            <person name="Geml J."/>
            <person name="Haridas S."/>
            <person name="Hughes K."/>
            <person name="Justo A."/>
            <person name="Karasinski D."/>
            <person name="Kautmanova I."/>
            <person name="Kiss B."/>
            <person name="Kocsube S."/>
            <person name="Kotiranta H."/>
            <person name="LaButti K.M."/>
            <person name="Lechner B.E."/>
            <person name="Liimatainen K."/>
            <person name="Lipzen A."/>
            <person name="Lukacs Z."/>
            <person name="Mihaltcheva S."/>
            <person name="Morgado L.N."/>
            <person name="Niskanen T."/>
            <person name="Noordeloos M.E."/>
            <person name="Ohm R.A."/>
            <person name="Ortiz-Santana B."/>
            <person name="Ovrebo C."/>
            <person name="Racz N."/>
            <person name="Riley R."/>
            <person name="Savchenko A."/>
            <person name="Shiryaev A."/>
            <person name="Soop K."/>
            <person name="Spirin V."/>
            <person name="Szebenyi C."/>
            <person name="Tomsovsky M."/>
            <person name="Tulloss R.E."/>
            <person name="Uehling J."/>
            <person name="Grigoriev I.V."/>
            <person name="Vagvolgyi C."/>
            <person name="Papp T."/>
            <person name="Martin F.M."/>
            <person name="Miettinen O."/>
            <person name="Hibbett D.S."/>
            <person name="Nagy L.G."/>
        </authorList>
    </citation>
    <scope>NUCLEOTIDE SEQUENCE [LARGE SCALE GENOMIC DNA]</scope>
    <source>
        <strain evidence="1 2">CBS 309.79</strain>
    </source>
</reference>
<dbReference type="PANTHER" id="PTHR43881">
    <property type="entry name" value="GAMMA-GLUTAMYLTRANSPEPTIDASE (AFU_ORTHOLOGUE AFUA_4G13580)"/>
    <property type="match status" value="1"/>
</dbReference>
<name>A0A5C3R241_9AGAR</name>
<dbReference type="InterPro" id="IPR052896">
    <property type="entry name" value="GGT-like_enzyme"/>
</dbReference>